<organism evidence="1 2">
    <name type="scientific">Actinacidiphila alni</name>
    <dbReference type="NCBI Taxonomy" id="380248"/>
    <lineage>
        <taxon>Bacteria</taxon>
        <taxon>Bacillati</taxon>
        <taxon>Actinomycetota</taxon>
        <taxon>Actinomycetes</taxon>
        <taxon>Kitasatosporales</taxon>
        <taxon>Streptomycetaceae</taxon>
        <taxon>Actinacidiphila</taxon>
    </lineage>
</organism>
<name>A0A1I2JZV5_9ACTN</name>
<dbReference type="AlphaFoldDB" id="A0A1I2JZV5"/>
<dbReference type="OrthoDB" id="582148at2"/>
<reference evidence="1 2" key="1">
    <citation type="submission" date="2016-10" db="EMBL/GenBank/DDBJ databases">
        <authorList>
            <person name="de Groot N.N."/>
        </authorList>
    </citation>
    <scope>NUCLEOTIDE SEQUENCE [LARGE SCALE GENOMIC DNA]</scope>
    <source>
        <strain evidence="1 2">CGMCC 4.3510</strain>
    </source>
</reference>
<gene>
    <name evidence="1" type="ORF">SAMN05216251_120135</name>
</gene>
<accession>A0A1I2JZV5</accession>
<dbReference type="RefSeq" id="WP_093716472.1">
    <property type="nucleotide sequence ID" value="NZ_FONG01000020.1"/>
</dbReference>
<sequence>MSGGSVGYRDRWIECGPDALRIRGYYFPWGTKTIPYASIRGVRRVRMGPLTGQARIWGTGNVRYWAGLDPKRLSKTQGIVLDTGKYVHPFITPDDPAAVEDIVRERSGAVDDGAA</sequence>
<proteinExistence type="predicted"/>
<keyword evidence="2" id="KW-1185">Reference proteome</keyword>
<protein>
    <recommendedName>
        <fullName evidence="3">Bacterial Pleckstrin homology domain-containing protein</fullName>
    </recommendedName>
</protein>
<evidence type="ECO:0000313" key="2">
    <source>
        <dbReference type="Proteomes" id="UP000199323"/>
    </source>
</evidence>
<dbReference type="Proteomes" id="UP000199323">
    <property type="component" value="Unassembled WGS sequence"/>
</dbReference>
<evidence type="ECO:0000313" key="1">
    <source>
        <dbReference type="EMBL" id="SFF59689.1"/>
    </source>
</evidence>
<dbReference type="STRING" id="380248.SAMN05216251_120135"/>
<evidence type="ECO:0008006" key="3">
    <source>
        <dbReference type="Google" id="ProtNLM"/>
    </source>
</evidence>
<dbReference type="EMBL" id="FONG01000020">
    <property type="protein sequence ID" value="SFF59689.1"/>
    <property type="molecule type" value="Genomic_DNA"/>
</dbReference>